<sequence length="107" mass="11137">MPDAATLEAAVDAAADRLRRLPESRLRRGAATAGLDLARELARRAQLLENPAAPPRELPDDGVFVTGDQLAVAGHDLAHAIRHAPDPAAARAALTTALALLSSATDF</sequence>
<dbReference type="Proteomes" id="UP001183388">
    <property type="component" value="Unassembled WGS sequence"/>
</dbReference>
<reference evidence="2" key="1">
    <citation type="submission" date="2023-07" db="EMBL/GenBank/DDBJ databases">
        <title>30 novel species of actinomycetes from the DSMZ collection.</title>
        <authorList>
            <person name="Nouioui I."/>
        </authorList>
    </citation>
    <scope>NUCLEOTIDE SEQUENCE [LARGE SCALE GENOMIC DNA]</scope>
    <source>
        <strain evidence="2">DSM 44917</strain>
    </source>
</reference>
<evidence type="ECO:0000313" key="2">
    <source>
        <dbReference type="Proteomes" id="UP001183388"/>
    </source>
</evidence>
<keyword evidence="2" id="KW-1185">Reference proteome</keyword>
<organism evidence="1 2">
    <name type="scientific">Streptomyces boetiae</name>
    <dbReference type="NCBI Taxonomy" id="3075541"/>
    <lineage>
        <taxon>Bacteria</taxon>
        <taxon>Bacillati</taxon>
        <taxon>Actinomycetota</taxon>
        <taxon>Actinomycetes</taxon>
        <taxon>Kitasatosporales</taxon>
        <taxon>Streptomycetaceae</taxon>
        <taxon>Streptomyces</taxon>
    </lineage>
</organism>
<protein>
    <submittedName>
        <fullName evidence="1">Uncharacterized protein</fullName>
    </submittedName>
</protein>
<accession>A0ABU2LCV0</accession>
<comment type="caution">
    <text evidence="1">The sequence shown here is derived from an EMBL/GenBank/DDBJ whole genome shotgun (WGS) entry which is preliminary data.</text>
</comment>
<evidence type="ECO:0000313" key="1">
    <source>
        <dbReference type="EMBL" id="MDT0309404.1"/>
    </source>
</evidence>
<dbReference type="RefSeq" id="WP_311632362.1">
    <property type="nucleotide sequence ID" value="NZ_JAVREN010000036.1"/>
</dbReference>
<proteinExistence type="predicted"/>
<dbReference type="EMBL" id="JAVREN010000036">
    <property type="protein sequence ID" value="MDT0309404.1"/>
    <property type="molecule type" value="Genomic_DNA"/>
</dbReference>
<gene>
    <name evidence="1" type="ORF">RM780_20925</name>
</gene>
<name>A0ABU2LCV0_9ACTN</name>